<dbReference type="RefSeq" id="WP_044315418.1">
    <property type="nucleotide sequence ID" value="NZ_JBITTV010000009.1"/>
</dbReference>
<evidence type="ECO:0000256" key="1">
    <source>
        <dbReference type="SAM" id="SignalP"/>
    </source>
</evidence>
<accession>A0A0D7E316</accession>
<evidence type="ECO:0008006" key="4">
    <source>
        <dbReference type="Google" id="ProtNLM"/>
    </source>
</evidence>
<dbReference type="AlphaFoldDB" id="A0A0D7E316"/>
<comment type="caution">
    <text evidence="2">The sequence shown here is derived from an EMBL/GenBank/DDBJ whole genome shotgun (WGS) entry which is preliminary data.</text>
</comment>
<dbReference type="EMBL" id="JXXD01000133">
    <property type="protein sequence ID" value="KIZ35223.1"/>
    <property type="molecule type" value="Genomic_DNA"/>
</dbReference>
<dbReference type="PATRIC" id="fig|316.110.peg.688"/>
<dbReference type="GeneID" id="302373451"/>
<sequence length="267" mass="29275">MRSAWIAAAAFFSAAVLAADVTGSADLERLPRFAQAQIVDYRQTQVQERVYPQDSIRRISGNLRMASQVVVSGELTAITYQLPATHTGIEAFTEARGTLLQQGAELLFWCEGRECGSSSLWANAIFNKSMLYGPEARQAYLLARMPGGEGELIALYGITRGNGRPYLHVEQLHSDRPLAGVLPTAATLQRQLRSTGELRLPDLADEPTAEWGVLLANVMRLDSTTRVSLAGRSAAAWREALIAERIRGGRLEVDDSEQPGLLIRLLR</sequence>
<evidence type="ECO:0000313" key="2">
    <source>
        <dbReference type="EMBL" id="KIZ35223.1"/>
    </source>
</evidence>
<organism evidence="2 3">
    <name type="scientific">Stutzerimonas stutzeri</name>
    <name type="common">Pseudomonas stutzeri</name>
    <dbReference type="NCBI Taxonomy" id="316"/>
    <lineage>
        <taxon>Bacteria</taxon>
        <taxon>Pseudomonadati</taxon>
        <taxon>Pseudomonadota</taxon>
        <taxon>Gammaproteobacteria</taxon>
        <taxon>Pseudomonadales</taxon>
        <taxon>Pseudomonadaceae</taxon>
        <taxon>Stutzerimonas</taxon>
    </lineage>
</organism>
<keyword evidence="1" id="KW-0732">Signal</keyword>
<reference evidence="2 3" key="1">
    <citation type="submission" date="2014-11" db="EMBL/GenBank/DDBJ databases">
        <title>Genomics and ecophysiology of heterotrophic nitrogen fixing bacteria isolated from estuarine surface water.</title>
        <authorList>
            <person name="Bentzon-Tilia M."/>
            <person name="Severin I."/>
            <person name="Hansen L.H."/>
            <person name="Riemann L."/>
        </authorList>
    </citation>
    <scope>NUCLEOTIDE SEQUENCE [LARGE SCALE GENOMIC DNA]</scope>
    <source>
        <strain evidence="2 3">BAL361</strain>
    </source>
</reference>
<feature type="chain" id="PRO_5002318968" description="DUF4892 domain-containing protein" evidence="1">
    <location>
        <begin position="19"/>
        <end position="267"/>
    </location>
</feature>
<dbReference type="Pfam" id="PF16234">
    <property type="entry name" value="DUF4892"/>
    <property type="match status" value="1"/>
</dbReference>
<evidence type="ECO:0000313" key="3">
    <source>
        <dbReference type="Proteomes" id="UP000032439"/>
    </source>
</evidence>
<dbReference type="InterPro" id="IPR032608">
    <property type="entry name" value="DUF4892"/>
</dbReference>
<protein>
    <recommendedName>
        <fullName evidence="4">DUF4892 domain-containing protein</fullName>
    </recommendedName>
</protein>
<proteinExistence type="predicted"/>
<name>A0A0D7E316_STUST</name>
<gene>
    <name evidence="2" type="ORF">LO50_14215</name>
</gene>
<dbReference type="Proteomes" id="UP000032439">
    <property type="component" value="Unassembled WGS sequence"/>
</dbReference>
<feature type="signal peptide" evidence="1">
    <location>
        <begin position="1"/>
        <end position="18"/>
    </location>
</feature>